<dbReference type="GO" id="GO:0004674">
    <property type="term" value="F:protein serine/threonine kinase activity"/>
    <property type="evidence" value="ECO:0007669"/>
    <property type="project" value="UniProtKB-KW"/>
</dbReference>
<dbReference type="EMBL" id="CP108195">
    <property type="protein sequence ID" value="WTS15891.1"/>
    <property type="molecule type" value="Genomic_DNA"/>
</dbReference>
<feature type="domain" description="Protein kinase" evidence="5">
    <location>
        <begin position="7"/>
        <end position="272"/>
    </location>
</feature>
<evidence type="ECO:0000256" key="2">
    <source>
        <dbReference type="ARBA" id="ARBA00022741"/>
    </source>
</evidence>
<keyword evidence="2" id="KW-0547">Nucleotide-binding</keyword>
<reference evidence="6" key="1">
    <citation type="submission" date="2022-10" db="EMBL/GenBank/DDBJ databases">
        <title>The complete genomes of actinobacterial strains from the NBC collection.</title>
        <authorList>
            <person name="Joergensen T.S."/>
            <person name="Alvarez Arevalo M."/>
            <person name="Sterndorff E.B."/>
            <person name="Faurdal D."/>
            <person name="Vuksanovic O."/>
            <person name="Mourched A.-S."/>
            <person name="Charusanti P."/>
            <person name="Shaw S."/>
            <person name="Blin K."/>
            <person name="Weber T."/>
        </authorList>
    </citation>
    <scope>NUCLEOTIDE SEQUENCE</scope>
    <source>
        <strain evidence="6">NBC_00119</strain>
    </source>
</reference>
<evidence type="ECO:0000256" key="1">
    <source>
        <dbReference type="ARBA" id="ARBA00022679"/>
    </source>
</evidence>
<evidence type="ECO:0000256" key="4">
    <source>
        <dbReference type="ARBA" id="ARBA00022840"/>
    </source>
</evidence>
<keyword evidence="4" id="KW-0067">ATP-binding</keyword>
<evidence type="ECO:0000259" key="5">
    <source>
        <dbReference type="PROSITE" id="PS50011"/>
    </source>
</evidence>
<dbReference type="CDD" id="cd14014">
    <property type="entry name" value="STKc_PknB_like"/>
    <property type="match status" value="1"/>
</dbReference>
<proteinExistence type="predicted"/>
<dbReference type="PANTHER" id="PTHR43289">
    <property type="entry name" value="MITOGEN-ACTIVATED PROTEIN KINASE KINASE KINASE 20-RELATED"/>
    <property type="match status" value="1"/>
</dbReference>
<dbReference type="PROSITE" id="PS50011">
    <property type="entry name" value="PROTEIN_KINASE_DOM"/>
    <property type="match status" value="1"/>
</dbReference>
<evidence type="ECO:0000313" key="6">
    <source>
        <dbReference type="EMBL" id="WTS15891.1"/>
    </source>
</evidence>
<dbReference type="PANTHER" id="PTHR43289:SF34">
    <property type="entry name" value="SERINE_THREONINE-PROTEIN KINASE YBDM-RELATED"/>
    <property type="match status" value="1"/>
</dbReference>
<dbReference type="SMART" id="SM00220">
    <property type="entry name" value="S_TKc"/>
    <property type="match status" value="1"/>
</dbReference>
<sequence>MVRLADYRLVSQLGDSGTGAAHLARSPAGQVVVVKTVREPLAAEPLFRARYRWETEAARAVRGPFTAAVLDADPEAAVPWLAAEFCVGPSLSEAVAALGLPDPGALAAIGASLAGALTAIHATGLVHGDLKPANVVVTPAGPKVIDFGVAKAAVPGGGTPGTGEPAAEPVGSPGFMAPEQITHAVPAGASADVFALGALLGLCATGRNPHGAGNAPHVIHRTVHEPPDLVGVPDQEWEAFLARCLAKSPYARPTVPEVLAWCVARATPYPWWEQEEVAALIHVHEESLAERLSAQEQD</sequence>
<dbReference type="Pfam" id="PF00069">
    <property type="entry name" value="Pkinase"/>
    <property type="match status" value="1"/>
</dbReference>
<dbReference type="AlphaFoldDB" id="A0AAU1UE52"/>
<name>A0AAU1UE52_9ACTN</name>
<protein>
    <submittedName>
        <fullName evidence="6">Serine/threonine protein kinase</fullName>
    </submittedName>
</protein>
<keyword evidence="3 6" id="KW-0418">Kinase</keyword>
<accession>A0AAU1UE52</accession>
<dbReference type="Gene3D" id="1.10.510.10">
    <property type="entry name" value="Transferase(Phosphotransferase) domain 1"/>
    <property type="match status" value="1"/>
</dbReference>
<dbReference type="InterPro" id="IPR011009">
    <property type="entry name" value="Kinase-like_dom_sf"/>
</dbReference>
<dbReference type="Gene3D" id="3.30.200.20">
    <property type="entry name" value="Phosphorylase Kinase, domain 1"/>
    <property type="match status" value="1"/>
</dbReference>
<keyword evidence="6" id="KW-0723">Serine/threonine-protein kinase</keyword>
<gene>
    <name evidence="6" type="ORF">OHU69_35495</name>
</gene>
<keyword evidence="1" id="KW-0808">Transferase</keyword>
<dbReference type="PROSITE" id="PS00108">
    <property type="entry name" value="PROTEIN_KINASE_ST"/>
    <property type="match status" value="1"/>
</dbReference>
<dbReference type="InterPro" id="IPR000719">
    <property type="entry name" value="Prot_kinase_dom"/>
</dbReference>
<dbReference type="InterPro" id="IPR008271">
    <property type="entry name" value="Ser/Thr_kinase_AS"/>
</dbReference>
<evidence type="ECO:0000256" key="3">
    <source>
        <dbReference type="ARBA" id="ARBA00022777"/>
    </source>
</evidence>
<dbReference type="GO" id="GO:0005524">
    <property type="term" value="F:ATP binding"/>
    <property type="evidence" value="ECO:0007669"/>
    <property type="project" value="UniProtKB-KW"/>
</dbReference>
<organism evidence="6">
    <name type="scientific">Streptomyces sp. NBC_00119</name>
    <dbReference type="NCBI Taxonomy" id="2975659"/>
    <lineage>
        <taxon>Bacteria</taxon>
        <taxon>Bacillati</taxon>
        <taxon>Actinomycetota</taxon>
        <taxon>Actinomycetes</taxon>
        <taxon>Kitasatosporales</taxon>
        <taxon>Streptomycetaceae</taxon>
        <taxon>Streptomyces</taxon>
    </lineage>
</organism>
<dbReference type="SUPFAM" id="SSF56112">
    <property type="entry name" value="Protein kinase-like (PK-like)"/>
    <property type="match status" value="1"/>
</dbReference>